<dbReference type="AlphaFoldDB" id="A0A3B8WBG5"/>
<dbReference type="Proteomes" id="UP000261325">
    <property type="component" value="Unassembled WGS sequence"/>
</dbReference>
<proteinExistence type="predicted"/>
<feature type="signal peptide" evidence="1">
    <location>
        <begin position="1"/>
        <end position="26"/>
    </location>
</feature>
<keyword evidence="1" id="KW-0732">Signal</keyword>
<organism evidence="3 4">
    <name type="scientific">Marinobacter nauticus</name>
    <name type="common">Marinobacter hydrocarbonoclasticus</name>
    <name type="synonym">Marinobacter aquaeolei</name>
    <dbReference type="NCBI Taxonomy" id="2743"/>
    <lineage>
        <taxon>Bacteria</taxon>
        <taxon>Pseudomonadati</taxon>
        <taxon>Pseudomonadota</taxon>
        <taxon>Gammaproteobacteria</taxon>
        <taxon>Pseudomonadales</taxon>
        <taxon>Marinobacteraceae</taxon>
        <taxon>Marinobacter</taxon>
    </lineage>
</organism>
<evidence type="ECO:0000313" key="3">
    <source>
        <dbReference type="EMBL" id="HAC27040.1"/>
    </source>
</evidence>
<gene>
    <name evidence="3" type="ORF">DCF82_04355</name>
</gene>
<evidence type="ECO:0000256" key="1">
    <source>
        <dbReference type="SAM" id="SignalP"/>
    </source>
</evidence>
<name>A0A3B8WBG5_MARNT</name>
<reference evidence="3 4" key="1">
    <citation type="journal article" date="2018" name="Nat. Biotechnol.">
        <title>A standardized bacterial taxonomy based on genome phylogeny substantially revises the tree of life.</title>
        <authorList>
            <person name="Parks D.H."/>
            <person name="Chuvochina M."/>
            <person name="Waite D.W."/>
            <person name="Rinke C."/>
            <person name="Skarshewski A."/>
            <person name="Chaumeil P.A."/>
            <person name="Hugenholtz P."/>
        </authorList>
    </citation>
    <scope>NUCLEOTIDE SEQUENCE [LARGE SCALE GENOMIC DNA]</scope>
    <source>
        <strain evidence="3">UBA9049</strain>
    </source>
</reference>
<comment type="caution">
    <text evidence="3">The sequence shown here is derived from an EMBL/GenBank/DDBJ whole genome shotgun (WGS) entry which is preliminary data.</text>
</comment>
<protein>
    <recommendedName>
        <fullName evidence="2">DUF6160 domain-containing protein</fullName>
    </recommendedName>
</protein>
<feature type="chain" id="PRO_5017695501" description="DUF6160 domain-containing protein" evidence="1">
    <location>
        <begin position="27"/>
        <end position="276"/>
    </location>
</feature>
<feature type="domain" description="DUF6160" evidence="2">
    <location>
        <begin position="11"/>
        <end position="85"/>
    </location>
</feature>
<evidence type="ECO:0000313" key="4">
    <source>
        <dbReference type="Proteomes" id="UP000261325"/>
    </source>
</evidence>
<dbReference type="Pfam" id="PF19657">
    <property type="entry name" value="DUF6160"/>
    <property type="match status" value="1"/>
</dbReference>
<evidence type="ECO:0000259" key="2">
    <source>
        <dbReference type="Pfam" id="PF19657"/>
    </source>
</evidence>
<sequence length="276" mass="29451">MTRKLSGILPLSAVALSLGSYSMITAADLQSLDDRALSEIRGQSGITIETDLTMTADKLSYYDDGKGVHLEGMRVGSSEVPGQGAFHRTRIDIGSDAALNLEYLVEDRRVEFSDIRLAGAPGVSMGGIFFDHSLQGTLSLRQQTAGGNGYEFDSAYTMTGGRLGYRTNGNSVFLDDITMSVEALGVTLERVGQTLELTAPRVTGSWQVGAIRYSSDPAIYGRSTNSNGDLLPSYGGLSGQYELSSTTDISAGGRAGEGLRFDNETTIHSASFLYHD</sequence>
<dbReference type="EMBL" id="DLYI01000051">
    <property type="protein sequence ID" value="HAC27040.1"/>
    <property type="molecule type" value="Genomic_DNA"/>
</dbReference>
<feature type="non-terminal residue" evidence="3">
    <location>
        <position position="276"/>
    </location>
</feature>
<accession>A0A3B8WBG5</accession>
<dbReference type="InterPro" id="IPR046158">
    <property type="entry name" value="DUF6160"/>
</dbReference>